<dbReference type="AlphaFoldDB" id="A0A1Y1KQU4"/>
<accession>A0A1Y1KQU4</accession>
<dbReference type="EMBL" id="GEZM01081194">
    <property type="protein sequence ID" value="JAV61808.1"/>
    <property type="molecule type" value="Transcribed_RNA"/>
</dbReference>
<proteinExistence type="predicted"/>
<sequence length="167" mass="19235">MVWTHDDTQNNLSTIEANQVDKYCRYPHKMHHFNPTTSKTTCDVSKSYVINTISSTGPTGEVNSVHWRSAEASNNLLHNQETKKTNVHLIQAEIHNEKSNSAVPFFNCQYKIQCSDPVVEDKNVIIANEVLKKNVNFSNFEKGCKYNFNYNRHGKNKVNMLVHRHTL</sequence>
<name>A0A1Y1KQU4_PHOPY</name>
<evidence type="ECO:0000313" key="1">
    <source>
        <dbReference type="EMBL" id="JAV61806.1"/>
    </source>
</evidence>
<protein>
    <submittedName>
        <fullName evidence="1">Uncharacterized protein</fullName>
    </submittedName>
</protein>
<organism evidence="1">
    <name type="scientific">Photinus pyralis</name>
    <name type="common">Common eastern firefly</name>
    <name type="synonym">Lampyris pyralis</name>
    <dbReference type="NCBI Taxonomy" id="7054"/>
    <lineage>
        <taxon>Eukaryota</taxon>
        <taxon>Metazoa</taxon>
        <taxon>Ecdysozoa</taxon>
        <taxon>Arthropoda</taxon>
        <taxon>Hexapoda</taxon>
        <taxon>Insecta</taxon>
        <taxon>Pterygota</taxon>
        <taxon>Neoptera</taxon>
        <taxon>Endopterygota</taxon>
        <taxon>Coleoptera</taxon>
        <taxon>Polyphaga</taxon>
        <taxon>Elateriformia</taxon>
        <taxon>Elateroidea</taxon>
        <taxon>Lampyridae</taxon>
        <taxon>Lampyrinae</taxon>
        <taxon>Photinus</taxon>
    </lineage>
</organism>
<reference evidence="1" key="1">
    <citation type="journal article" date="2016" name="Sci. Rep.">
        <title>Molecular characterization of firefly nuptial gifts: a multi-omics approach sheds light on postcopulatory sexual selection.</title>
        <authorList>
            <person name="Al-Wathiqui N."/>
            <person name="Fallon T.R."/>
            <person name="South A."/>
            <person name="Weng J.K."/>
            <person name="Lewis S.M."/>
        </authorList>
    </citation>
    <scope>NUCLEOTIDE SEQUENCE</scope>
</reference>
<dbReference type="EMBL" id="GEZM01081195">
    <property type="protein sequence ID" value="JAV61806.1"/>
    <property type="molecule type" value="Transcribed_RNA"/>
</dbReference>